<protein>
    <submittedName>
        <fullName evidence="2">Uncharacterized protein</fullName>
    </submittedName>
</protein>
<gene>
    <name evidence="2" type="ORF">MiSe_72790</name>
</gene>
<evidence type="ECO:0000313" key="2">
    <source>
        <dbReference type="EMBL" id="GET42462.1"/>
    </source>
</evidence>
<proteinExistence type="predicted"/>
<feature type="compositionally biased region" description="Basic and acidic residues" evidence="1">
    <location>
        <begin position="93"/>
        <end position="129"/>
    </location>
</feature>
<dbReference type="EMBL" id="BLAY01000165">
    <property type="protein sequence ID" value="GET42462.1"/>
    <property type="molecule type" value="Genomic_DNA"/>
</dbReference>
<feature type="compositionally biased region" description="Basic and acidic residues" evidence="1">
    <location>
        <begin position="32"/>
        <end position="52"/>
    </location>
</feature>
<feature type="region of interest" description="Disordered" evidence="1">
    <location>
        <begin position="1"/>
        <end position="72"/>
    </location>
</feature>
<evidence type="ECO:0000313" key="3">
    <source>
        <dbReference type="Proteomes" id="UP001050975"/>
    </source>
</evidence>
<dbReference type="Proteomes" id="UP001050975">
    <property type="component" value="Unassembled WGS sequence"/>
</dbReference>
<dbReference type="AlphaFoldDB" id="A0AAV3XRS5"/>
<sequence length="135" mass="15378">MDNQKIENKPEVGVNNSEPQYDPHIIPAETAARMDREQETFRTIPSKERDEEAATDDQTNDESIDTTGGYTVDKEGLIDNFAIEPEMYYEVPGDARAKEEAEKTERVSELRNLRDDEEGKLTMTEDKRPKGQGII</sequence>
<accession>A0AAV3XRS5</accession>
<comment type="caution">
    <text evidence="2">The sequence shown here is derived from an EMBL/GenBank/DDBJ whole genome shotgun (WGS) entry which is preliminary data.</text>
</comment>
<feature type="compositionally biased region" description="Acidic residues" evidence="1">
    <location>
        <begin position="53"/>
        <end position="64"/>
    </location>
</feature>
<feature type="compositionally biased region" description="Basic and acidic residues" evidence="1">
    <location>
        <begin position="1"/>
        <end position="10"/>
    </location>
</feature>
<dbReference type="RefSeq" id="WP_226590029.1">
    <property type="nucleotide sequence ID" value="NZ_BLAY01000165.1"/>
</dbReference>
<feature type="region of interest" description="Disordered" evidence="1">
    <location>
        <begin position="92"/>
        <end position="135"/>
    </location>
</feature>
<evidence type="ECO:0000256" key="1">
    <source>
        <dbReference type="SAM" id="MobiDB-lite"/>
    </source>
</evidence>
<keyword evidence="3" id="KW-1185">Reference proteome</keyword>
<name>A0AAV3XRS5_9CYAN</name>
<organism evidence="2 3">
    <name type="scientific">Microseira wollei NIES-4236</name>
    <dbReference type="NCBI Taxonomy" id="2530354"/>
    <lineage>
        <taxon>Bacteria</taxon>
        <taxon>Bacillati</taxon>
        <taxon>Cyanobacteriota</taxon>
        <taxon>Cyanophyceae</taxon>
        <taxon>Oscillatoriophycideae</taxon>
        <taxon>Aerosakkonematales</taxon>
        <taxon>Aerosakkonemataceae</taxon>
        <taxon>Microseira</taxon>
    </lineage>
</organism>
<reference evidence="2" key="1">
    <citation type="submission" date="2019-10" db="EMBL/GenBank/DDBJ databases">
        <title>Draft genome sequece of Microseira wollei NIES-4236.</title>
        <authorList>
            <person name="Yamaguchi H."/>
            <person name="Suzuki S."/>
            <person name="Kawachi M."/>
        </authorList>
    </citation>
    <scope>NUCLEOTIDE SEQUENCE</scope>
    <source>
        <strain evidence="2">NIES-4236</strain>
    </source>
</reference>